<reference evidence="1" key="1">
    <citation type="submission" date="2022-03" db="EMBL/GenBank/DDBJ databases">
        <authorList>
            <person name="Tunstrom K."/>
        </authorList>
    </citation>
    <scope>NUCLEOTIDE SEQUENCE</scope>
</reference>
<organism evidence="1 2">
    <name type="scientific">Euphydryas editha</name>
    <name type="common">Edith's checkerspot</name>
    <dbReference type="NCBI Taxonomy" id="104508"/>
    <lineage>
        <taxon>Eukaryota</taxon>
        <taxon>Metazoa</taxon>
        <taxon>Ecdysozoa</taxon>
        <taxon>Arthropoda</taxon>
        <taxon>Hexapoda</taxon>
        <taxon>Insecta</taxon>
        <taxon>Pterygota</taxon>
        <taxon>Neoptera</taxon>
        <taxon>Endopterygota</taxon>
        <taxon>Lepidoptera</taxon>
        <taxon>Glossata</taxon>
        <taxon>Ditrysia</taxon>
        <taxon>Papilionoidea</taxon>
        <taxon>Nymphalidae</taxon>
        <taxon>Nymphalinae</taxon>
        <taxon>Euphydryas</taxon>
    </lineage>
</organism>
<evidence type="ECO:0000313" key="2">
    <source>
        <dbReference type="Proteomes" id="UP001153954"/>
    </source>
</evidence>
<name>A0AAU9UHS5_EUPED</name>
<dbReference type="Proteomes" id="UP001153954">
    <property type="component" value="Unassembled WGS sequence"/>
</dbReference>
<evidence type="ECO:0000313" key="1">
    <source>
        <dbReference type="EMBL" id="CAH2098324.1"/>
    </source>
</evidence>
<proteinExistence type="predicted"/>
<evidence type="ECO:0008006" key="3">
    <source>
        <dbReference type="Google" id="ProtNLM"/>
    </source>
</evidence>
<sequence>MNVMQCWKKFDIAKCIVNIKESLEELKPYTLKSCWKKLWPVLTVENDEESVQIQTLIANIAEIANGIGRDGFEQIESSDIQELLESQDEDLTKTDLEEILNLQPIEEEASTSNENVTFHLKNLNEGLRMANELCDFFIKIDPSMEQSLIFKRQIANATAEYQSELKELF</sequence>
<protein>
    <recommendedName>
        <fullName evidence="3">DDE-1 domain-containing protein</fullName>
    </recommendedName>
</protein>
<dbReference type="EMBL" id="CAKOGL010000019">
    <property type="protein sequence ID" value="CAH2098324.1"/>
    <property type="molecule type" value="Genomic_DNA"/>
</dbReference>
<accession>A0AAU9UHS5</accession>
<gene>
    <name evidence="1" type="ORF">EEDITHA_LOCUS13449</name>
</gene>
<comment type="caution">
    <text evidence="1">The sequence shown here is derived from an EMBL/GenBank/DDBJ whole genome shotgun (WGS) entry which is preliminary data.</text>
</comment>
<keyword evidence="2" id="KW-1185">Reference proteome</keyword>
<dbReference type="AlphaFoldDB" id="A0AAU9UHS5"/>